<sequence>MLSPPRALRNIDPILYQTEEKGQTESERSTAIHDEVVAFTCGTGNSICTSSRSFWKNVYLPQTNKHSSRKAEPNKT</sequence>
<proteinExistence type="predicted"/>
<evidence type="ECO:0000313" key="2">
    <source>
        <dbReference type="Proteomes" id="UP000283210"/>
    </source>
</evidence>
<reference evidence="1 2" key="2">
    <citation type="submission" date="2019-01" db="EMBL/GenBank/DDBJ databases">
        <title>A chromosome length genome reference of the Java medaka (oryzias javanicus).</title>
        <authorList>
            <person name="Herpin A."/>
            <person name="Takehana Y."/>
            <person name="Naruse K."/>
            <person name="Ansai S."/>
            <person name="Kawaguchi M."/>
        </authorList>
    </citation>
    <scope>NUCLEOTIDE SEQUENCE [LARGE SCALE GENOMIC DNA]</scope>
    <source>
        <strain evidence="1">RS831</strain>
        <tissue evidence="1">Whole body</tissue>
    </source>
</reference>
<evidence type="ECO:0000313" key="1">
    <source>
        <dbReference type="EMBL" id="RVE62615.1"/>
    </source>
</evidence>
<keyword evidence="2" id="KW-1185">Reference proteome</keyword>
<dbReference type="AlphaFoldDB" id="A0A437CIU5"/>
<reference evidence="1 2" key="1">
    <citation type="submission" date="2018-11" db="EMBL/GenBank/DDBJ databases">
        <authorList>
            <person name="Lopez-Roques C."/>
            <person name="Donnadieu C."/>
            <person name="Bouchez O."/>
            <person name="Klopp C."/>
            <person name="Cabau C."/>
            <person name="Zahm M."/>
        </authorList>
    </citation>
    <scope>NUCLEOTIDE SEQUENCE [LARGE SCALE GENOMIC DNA]</scope>
    <source>
        <strain evidence="1">RS831</strain>
        <tissue evidence="1">Whole body</tissue>
    </source>
</reference>
<name>A0A437CIU5_ORYJA</name>
<organism evidence="1 2">
    <name type="scientific">Oryzias javanicus</name>
    <name type="common">Javanese ricefish</name>
    <name type="synonym">Aplocheilus javanicus</name>
    <dbReference type="NCBI Taxonomy" id="123683"/>
    <lineage>
        <taxon>Eukaryota</taxon>
        <taxon>Metazoa</taxon>
        <taxon>Chordata</taxon>
        <taxon>Craniata</taxon>
        <taxon>Vertebrata</taxon>
        <taxon>Euteleostomi</taxon>
        <taxon>Actinopterygii</taxon>
        <taxon>Neopterygii</taxon>
        <taxon>Teleostei</taxon>
        <taxon>Neoteleostei</taxon>
        <taxon>Acanthomorphata</taxon>
        <taxon>Ovalentaria</taxon>
        <taxon>Atherinomorphae</taxon>
        <taxon>Beloniformes</taxon>
        <taxon>Adrianichthyidae</taxon>
        <taxon>Oryziinae</taxon>
        <taxon>Oryzias</taxon>
    </lineage>
</organism>
<accession>A0A437CIU5</accession>
<gene>
    <name evidence="1" type="ORF">OJAV_G00158940</name>
</gene>
<dbReference type="EMBL" id="CM012452">
    <property type="protein sequence ID" value="RVE62615.1"/>
    <property type="molecule type" value="Genomic_DNA"/>
</dbReference>
<dbReference type="Proteomes" id="UP000283210">
    <property type="component" value="Chromosome 16"/>
</dbReference>
<protein>
    <submittedName>
        <fullName evidence="1">Uncharacterized protein</fullName>
    </submittedName>
</protein>